<evidence type="ECO:0000259" key="19">
    <source>
        <dbReference type="PROSITE" id="PS50975"/>
    </source>
</evidence>
<dbReference type="FunFam" id="3.30.1330.10:FF:000001">
    <property type="entry name" value="Phosphoribosylformylglycinamidine cyclo-ligase"/>
    <property type="match status" value="2"/>
</dbReference>
<comment type="pathway">
    <text evidence="1 16">Purine metabolism; IMP biosynthesis via de novo pathway; 5-amino-1-(5-phospho-D-ribosyl)imidazole from N(2)-formyl-N(1)-(5-phospho-D-ribosyl)glycinamide: step 2/2.</text>
</comment>
<evidence type="ECO:0000313" key="20">
    <source>
        <dbReference type="EnsemblMetazoa" id="LLOJ001928-PA"/>
    </source>
</evidence>
<dbReference type="SUPFAM" id="SSF53328">
    <property type="entry name" value="Formyltransferase"/>
    <property type="match status" value="1"/>
</dbReference>
<reference evidence="20" key="1">
    <citation type="submission" date="2020-05" db="UniProtKB">
        <authorList>
            <consortium name="EnsemblMetazoa"/>
        </authorList>
    </citation>
    <scope>IDENTIFICATION</scope>
    <source>
        <strain evidence="20">Jacobina</strain>
    </source>
</reference>
<keyword evidence="8" id="KW-0808">Transferase</keyword>
<dbReference type="VEuPathDB" id="VectorBase:LLONM1_009682"/>
<comment type="similarity">
    <text evidence="5 16">In the C-terminal section; belongs to the GART family.</text>
</comment>
<dbReference type="EnsemblMetazoa" id="LLOJ001928-RA">
    <property type="protein sequence ID" value="LLOJ001928-PA"/>
    <property type="gene ID" value="LLOJ001928"/>
</dbReference>
<dbReference type="InterPro" id="IPR004733">
    <property type="entry name" value="PurM_cligase"/>
</dbReference>
<evidence type="ECO:0000256" key="9">
    <source>
        <dbReference type="ARBA" id="ARBA00022723"/>
    </source>
</evidence>
<keyword evidence="21" id="KW-1185">Reference proteome</keyword>
<comment type="similarity">
    <text evidence="4 16">In the N-terminal section; belongs to the GARS family.</text>
</comment>
<keyword evidence="17" id="KW-0175">Coiled coil</keyword>
<keyword evidence="12 15" id="KW-0067">ATP-binding</keyword>
<keyword evidence="14 16" id="KW-0511">Multifunctional enzyme</keyword>
<accession>A0A1B0FUZ2</accession>
<dbReference type="Pfam" id="PF02769">
    <property type="entry name" value="AIRS_C"/>
    <property type="match status" value="2"/>
</dbReference>
<keyword evidence="9 16" id="KW-0479">Metal-binding</keyword>
<dbReference type="GO" id="GO:0046872">
    <property type="term" value="F:metal ion binding"/>
    <property type="evidence" value="ECO:0007669"/>
    <property type="project" value="UniProtKB-KW"/>
</dbReference>
<feature type="region of interest" description="Disordered" evidence="18">
    <location>
        <begin position="1462"/>
        <end position="1489"/>
    </location>
</feature>
<dbReference type="CDD" id="cd08645">
    <property type="entry name" value="FMT_core_GART"/>
    <property type="match status" value="1"/>
</dbReference>
<dbReference type="PANTHER" id="PTHR10520">
    <property type="entry name" value="TRIFUNCTIONAL PURINE BIOSYNTHETIC PROTEIN ADENOSINE-3-RELATED"/>
    <property type="match status" value="1"/>
</dbReference>
<evidence type="ECO:0000256" key="18">
    <source>
        <dbReference type="SAM" id="MobiDB-lite"/>
    </source>
</evidence>
<dbReference type="GO" id="GO:0005829">
    <property type="term" value="C:cytosol"/>
    <property type="evidence" value="ECO:0007669"/>
    <property type="project" value="TreeGrafter"/>
</dbReference>
<dbReference type="GO" id="GO:0005524">
    <property type="term" value="F:ATP binding"/>
    <property type="evidence" value="ECO:0007669"/>
    <property type="project" value="UniProtKB-UniRule"/>
</dbReference>
<feature type="coiled-coil region" evidence="17">
    <location>
        <begin position="1311"/>
        <end position="1380"/>
    </location>
</feature>
<dbReference type="EMBL" id="AJWK01006452">
    <property type="status" value="NOT_ANNOTATED_CDS"/>
    <property type="molecule type" value="Genomic_DNA"/>
</dbReference>
<feature type="region of interest" description="Disordered" evidence="18">
    <location>
        <begin position="1862"/>
        <end position="1913"/>
    </location>
</feature>
<feature type="compositionally biased region" description="Basic and acidic residues" evidence="18">
    <location>
        <begin position="1867"/>
        <end position="1879"/>
    </location>
</feature>
<feature type="region of interest" description="Disordered" evidence="18">
    <location>
        <begin position="1810"/>
        <end position="1838"/>
    </location>
</feature>
<evidence type="ECO:0000256" key="8">
    <source>
        <dbReference type="ARBA" id="ARBA00022679"/>
    </source>
</evidence>
<dbReference type="Gene3D" id="3.30.1490.20">
    <property type="entry name" value="ATP-grasp fold, A domain"/>
    <property type="match status" value="1"/>
</dbReference>
<dbReference type="InterPro" id="IPR016188">
    <property type="entry name" value="PurM-like_N"/>
</dbReference>
<evidence type="ECO:0000256" key="11">
    <source>
        <dbReference type="ARBA" id="ARBA00022755"/>
    </source>
</evidence>
<organism evidence="20 21">
    <name type="scientific">Lutzomyia longipalpis</name>
    <name type="common">Sand fly</name>
    <dbReference type="NCBI Taxonomy" id="7200"/>
    <lineage>
        <taxon>Eukaryota</taxon>
        <taxon>Metazoa</taxon>
        <taxon>Ecdysozoa</taxon>
        <taxon>Arthropoda</taxon>
        <taxon>Hexapoda</taxon>
        <taxon>Insecta</taxon>
        <taxon>Pterygota</taxon>
        <taxon>Neoptera</taxon>
        <taxon>Endopterygota</taxon>
        <taxon>Diptera</taxon>
        <taxon>Nematocera</taxon>
        <taxon>Psychodoidea</taxon>
        <taxon>Psychodidae</taxon>
        <taxon>Lutzomyia</taxon>
        <taxon>Lutzomyia</taxon>
    </lineage>
</organism>
<dbReference type="GO" id="GO:0004644">
    <property type="term" value="F:phosphoribosylglycinamide formyltransferase activity"/>
    <property type="evidence" value="ECO:0007669"/>
    <property type="project" value="UniProtKB-EC"/>
</dbReference>
<evidence type="ECO:0000256" key="10">
    <source>
        <dbReference type="ARBA" id="ARBA00022741"/>
    </source>
</evidence>
<dbReference type="InterPro" id="IPR036921">
    <property type="entry name" value="PurM-like_N_sf"/>
</dbReference>
<comment type="catalytic activity">
    <reaction evidence="16">
        <text>2-formamido-N(1)-(5-O-phospho-beta-D-ribosyl)acetamidine + ATP = 5-amino-1-(5-phospho-beta-D-ribosyl)imidazole + ADP + phosphate + H(+)</text>
        <dbReference type="Rhea" id="RHEA:23032"/>
        <dbReference type="ChEBI" id="CHEBI:15378"/>
        <dbReference type="ChEBI" id="CHEBI:30616"/>
        <dbReference type="ChEBI" id="CHEBI:43474"/>
        <dbReference type="ChEBI" id="CHEBI:137981"/>
        <dbReference type="ChEBI" id="CHEBI:147287"/>
        <dbReference type="ChEBI" id="CHEBI:456216"/>
        <dbReference type="EC" id="6.3.3.1"/>
    </reaction>
</comment>
<evidence type="ECO:0000256" key="13">
    <source>
        <dbReference type="ARBA" id="ARBA00023211"/>
    </source>
</evidence>
<dbReference type="PROSITE" id="PS50975">
    <property type="entry name" value="ATP_GRASP"/>
    <property type="match status" value="1"/>
</dbReference>
<dbReference type="EMBL" id="AJWK01006451">
    <property type="status" value="NOT_ANNOTATED_CDS"/>
    <property type="molecule type" value="Genomic_DNA"/>
</dbReference>
<dbReference type="SUPFAM" id="SSF56059">
    <property type="entry name" value="Glutathione synthetase ATP-binding domain-like"/>
    <property type="match status" value="1"/>
</dbReference>
<evidence type="ECO:0000256" key="1">
    <source>
        <dbReference type="ARBA" id="ARBA00004686"/>
    </source>
</evidence>
<dbReference type="InterPro" id="IPR036477">
    <property type="entry name" value="Formyl_transf_N_sf"/>
</dbReference>
<evidence type="ECO:0000256" key="3">
    <source>
        <dbReference type="ARBA" id="ARBA00005174"/>
    </source>
</evidence>
<proteinExistence type="inferred from homology"/>
<dbReference type="InterPro" id="IPR004607">
    <property type="entry name" value="GART"/>
</dbReference>
<name>A0A1B0FUZ2_LUTLO</name>
<dbReference type="SUPFAM" id="SSF55326">
    <property type="entry name" value="PurM N-terminal domain-like"/>
    <property type="match status" value="2"/>
</dbReference>
<dbReference type="InterPro" id="IPR002376">
    <property type="entry name" value="Formyl_transf_N"/>
</dbReference>
<dbReference type="SMART" id="SM01209">
    <property type="entry name" value="GARS_A"/>
    <property type="match status" value="1"/>
</dbReference>
<dbReference type="InterPro" id="IPR020561">
    <property type="entry name" value="PRibGlycinamid_synth_ATP-grasp"/>
</dbReference>
<dbReference type="Pfam" id="PF00586">
    <property type="entry name" value="AIRS"/>
    <property type="match status" value="2"/>
</dbReference>
<dbReference type="SUPFAM" id="SSF56042">
    <property type="entry name" value="PurM C-terminal domain-like"/>
    <property type="match status" value="2"/>
</dbReference>
<dbReference type="FunFam" id="3.40.50.20:FF:000006">
    <property type="entry name" value="Phosphoribosylamine--glycine ligase, chloroplastic"/>
    <property type="match status" value="1"/>
</dbReference>
<dbReference type="Gene3D" id="3.40.50.20">
    <property type="match status" value="1"/>
</dbReference>
<dbReference type="InterPro" id="IPR001555">
    <property type="entry name" value="GART_AS"/>
</dbReference>
<comment type="catalytic activity">
    <reaction evidence="16">
        <text>N(1)-(5-phospho-beta-D-ribosyl)glycinamide + (6R)-10-formyltetrahydrofolate = N(2)-formyl-N(1)-(5-phospho-beta-D-ribosyl)glycinamide + (6S)-5,6,7,8-tetrahydrofolate + H(+)</text>
        <dbReference type="Rhea" id="RHEA:15053"/>
        <dbReference type="ChEBI" id="CHEBI:15378"/>
        <dbReference type="ChEBI" id="CHEBI:57453"/>
        <dbReference type="ChEBI" id="CHEBI:143788"/>
        <dbReference type="ChEBI" id="CHEBI:147286"/>
        <dbReference type="ChEBI" id="CHEBI:195366"/>
        <dbReference type="EC" id="2.1.2.2"/>
    </reaction>
</comment>
<evidence type="ECO:0000256" key="7">
    <source>
        <dbReference type="ARBA" id="ARBA00022598"/>
    </source>
</evidence>
<keyword evidence="7 16" id="KW-0436">Ligase</keyword>
<dbReference type="PROSITE" id="PS00373">
    <property type="entry name" value="GART"/>
    <property type="match status" value="1"/>
</dbReference>
<dbReference type="EC" id="2.1.2.2" evidence="16"/>
<evidence type="ECO:0000256" key="2">
    <source>
        <dbReference type="ARBA" id="ARBA00005054"/>
    </source>
</evidence>
<dbReference type="InterPro" id="IPR020562">
    <property type="entry name" value="PRibGlycinamide_synth_N"/>
</dbReference>
<dbReference type="GO" id="GO:0046084">
    <property type="term" value="P:adenine biosynthetic process"/>
    <property type="evidence" value="ECO:0007669"/>
    <property type="project" value="TreeGrafter"/>
</dbReference>
<dbReference type="Pfam" id="PF02844">
    <property type="entry name" value="GARS_N"/>
    <property type="match status" value="1"/>
</dbReference>
<dbReference type="EMBL" id="AJWK01006454">
    <property type="status" value="NOT_ANNOTATED_CDS"/>
    <property type="molecule type" value="Genomic_DNA"/>
</dbReference>
<dbReference type="Pfam" id="PF00551">
    <property type="entry name" value="Formyl_trans_N"/>
    <property type="match status" value="1"/>
</dbReference>
<dbReference type="Gene3D" id="3.40.50.150">
    <property type="entry name" value="Vaccinia Virus protein VP39"/>
    <property type="match status" value="2"/>
</dbReference>
<keyword evidence="11 16" id="KW-0658">Purine biosynthesis</keyword>
<dbReference type="EC" id="6.3.4.13" evidence="16"/>
<comment type="catalytic activity">
    <reaction evidence="16">
        <text>5-phospho-beta-D-ribosylamine + glycine + ATP = N(1)-(5-phospho-beta-D-ribosyl)glycinamide + ADP + phosphate + H(+)</text>
        <dbReference type="Rhea" id="RHEA:17453"/>
        <dbReference type="ChEBI" id="CHEBI:15378"/>
        <dbReference type="ChEBI" id="CHEBI:30616"/>
        <dbReference type="ChEBI" id="CHEBI:43474"/>
        <dbReference type="ChEBI" id="CHEBI:57305"/>
        <dbReference type="ChEBI" id="CHEBI:58681"/>
        <dbReference type="ChEBI" id="CHEBI:143788"/>
        <dbReference type="ChEBI" id="CHEBI:456216"/>
        <dbReference type="EC" id="6.3.4.13"/>
    </reaction>
</comment>
<dbReference type="EC" id="6.3.3.1" evidence="16"/>
<dbReference type="GO" id="GO:0006189">
    <property type="term" value="P:'de novo' IMP biosynthetic process"/>
    <property type="evidence" value="ECO:0007669"/>
    <property type="project" value="UniProtKB-UniRule"/>
</dbReference>
<evidence type="ECO:0000256" key="6">
    <source>
        <dbReference type="ARBA" id="ARBA00008696"/>
    </source>
</evidence>
<dbReference type="InterPro" id="IPR000115">
    <property type="entry name" value="PRibGlycinamide_synth"/>
</dbReference>
<dbReference type="Gene3D" id="3.30.470.20">
    <property type="entry name" value="ATP-grasp fold, B domain"/>
    <property type="match status" value="1"/>
</dbReference>
<sequence>MGNRRVLVIGSGGREHAICWKLAQSPCVEEIFCLPGNPGFSASPKIHLLPGQSAKHEDVVALCQEKGIDLVIVGPEDPLARGLGDDLRKAGVKCFGPGAAGAQIEADKEWAKKFMLRHAIPTARFESFTDATKAKNFIESAPFEALVVKASGLAAGKGVVVAATREEACAAVDEILTTKKFGEAGSVVVIEEKLTGEEVSVLAFVDGLTVRVMLPAQDHKRIWDGDLGPNTGGMGAYCPCPLVSPDQMEIIARDVLQKAVAGLRSEGIPYCGVLYAGMMLTPNGPKTYSNSIVASGTRRRKASYRDSGVNIDAGEELVKRIKPLARGTDRPGVVGGLGGFGGLFRLREALRCDADGQEKPYRDPVLVQGTDGVGTKLKIAESMQLYETIGIDLVAMCVNDVLCAGAEPLVFLDYIACGALEVHKAAMIVKGVAEACRESRCALVGGETAEMPYLYEKGKYDLAGYSLGVVEYEDILPKMKDILPGDVVIGLPSSGVHSNGFSLVNKVMAVEGLKFTDEAPFSATRSTFGKEFLTPTKIYVQELLPLVQRGAVKALAHITGGGLVENIPRVLPNDLCVHINAENFTILPVFGWLAARGNVCEAEMLRTFNCGIGMVKRANEAVLVDNFREELERAKAPFVDASRTPEAITYRASGVDITAGDDFVREIKPLAVATTKKGVLGGLGSFGALFRLSEWERKFQDPVLVLSTDGVGTKLKLAQEMGKHYNVGIDLVAMCANDVICTGADPVTFLDYLACGHLDVQQAVQTLKGVAEGCQRADSALVGGETAEMPGIYRDNEYDLAGFSLGIVEREKILPKIEKIIPGDVIIGLPSSGVHSNGFSLIHFIMQRLGKAWTDVAPFSARGATFGEEFLKETTIYAKEVTEALQACEIKAMAHITGGGLVENIPRVLPNDVKALIDFSSVSIPSVFPWIRQAGNVRNEEMLRTFNCGIGFVFILHRTALEKLRHGLLGRRTYLLGSIEHRNESPQYTRKRIAVLISGNGSNLQALIDASRDTARNVWCDICLVVSNKEGIYGLERAKRASIPSVVLQHKAFPSREAFDEAMSRKLEEYGVDFVCLAGFMRILSEAFVKRWKGRILNIHPSLLPKHKGVAAQKLALEAGDAVSGCTVHFVDEGVDTGAIITQESVPVLPGDTVDSLSERIHRAEHLAFPRALELVVTGQPPYVGKSFFRPNGSIKFDPILTDQRYSFVVNLLSNSYWKERIRTVADYGCSDLNFFRVLRSLRFLRTVYLCKGGKMSENFALAALSADTQVLARTIANTDTLCKGGKMNENFALAALSADTQVLARTIANTDTLVRRLRKAQQENEELKNIVQTVQKTATKVNQLYLTEQEKCCRNEKLLRDLRDELRDTKEREQAQAHQIINMDRLHEQTVEEIRQSAGKVEKSQEKFFIQVTKELLRSVRLLMENDLMDGKAVQRMNTLRNKMAGYQFLKNALKEFPSLERKTSQRVRKSPAKVPRESLSDTESVDDGTFDACLERSLEKSLEKLPADSSSDSDTGYGTVFFEAAQLEDNMRLCSFQEIPSITTEKPSVKEVAVQTCPGSFCSRGTMTTSITVTRGTNTENHVKTASVGTLFPEFEVPGSYEKIFEEMIVDLPEFVNELPSAPMKDASTATEEAPERQFADAETLTDLYNVRKMIGYRKREVAATVAANVKVENLKMEPPSPRPNDEIPLLHPQFERVWSIMGQTLFAVLRNSTTDLTHSQYLNEAESIVKEILKEEIFKGDGAVNNFLPDIVDHPGVVLGNPIGLEVENPKEIEENVPLVEEEIMKKPQPVKRKSIVDLKSVKKIKLQRPREEEETKEEAQEGQKVQEKEQEEDVFEEEFNLDVIRAFYSHPLPLEPIDDLPEELLKPPEPQKEVPEVLQEDTAPNSMAEAPNSVPETQEDPPKKPSRPSIMNFVLGQTFQRFSKAPNGEILGKCEMIIREYLQVEWVSGELVKYVEKMIVLKPEEQILFDAIAGIVEASLDQLVFNPFGSLAPLVPKMHQQIIIYCHTIAQNYPGGFLRRFQHAIERRMFTLTAEKLCLKKLINLTFLLIPLMDLQFEERQGKIPIRLFIFKCLYYFHHKAPPLIYMILKAFPDALPEAKDGEFHTMEPLLLALRCALANLPPLSNAETERVEYKKKELLQLLRQKYKYIPGSPSAEETTEILLKHLQQGNCSNIAHALTLVGKRMGVVWVETNLMQRHLIPRLNDLLLEPPAEGRNSQIVTVVTAISSLVKAFPNMKDPAEYHRIFSCVLESMAAYPHVDIDEEMLKNNRMRAQPINSDYINRRDSPFHVEILRGSVDFFSEKMINLDAFVAIELAGKASL</sequence>
<evidence type="ECO:0000256" key="16">
    <source>
        <dbReference type="RuleBase" id="RU363089"/>
    </source>
</evidence>
<protein>
    <recommendedName>
        <fullName evidence="16">Trifunctional purine biosynthetic protein adenosine-3</fullName>
    </recommendedName>
    <domain>
        <recommendedName>
            <fullName evidence="16">Phosphoribosylamine--glycine ligase</fullName>
            <ecNumber evidence="16">6.3.4.13</ecNumber>
        </recommendedName>
        <alternativeName>
            <fullName evidence="16">Glycinamide ribonucleotide synthetase</fullName>
            <shortName evidence="16">GARS</shortName>
        </alternativeName>
        <alternativeName>
            <fullName evidence="16">Phosphoribosylglycinamide synthetase</fullName>
        </alternativeName>
    </domain>
    <domain>
        <recommendedName>
            <fullName evidence="16">Phosphoribosylformylglycinamidine cyclo-ligase</fullName>
            <ecNumber evidence="16">6.3.3.1</ecNumber>
        </recommendedName>
        <alternativeName>
            <fullName evidence="16">AIR synthase</fullName>
            <shortName evidence="16">AIRS</shortName>
        </alternativeName>
        <alternativeName>
            <fullName evidence="16">Phosphoribosyl-aminoimidazole synthetase</fullName>
        </alternativeName>
    </domain>
    <domain>
        <recommendedName>
            <fullName evidence="16">Phosphoribosylglycinamide formyltransferase</fullName>
            <ecNumber evidence="16">2.1.2.2</ecNumber>
        </recommendedName>
        <alternativeName>
            <fullName evidence="16">5'-phosphoribosylglycinamide transformylase</fullName>
        </alternativeName>
        <alternativeName>
            <fullName evidence="16">GAR transformylase</fullName>
            <shortName evidence="16">GART</shortName>
        </alternativeName>
    </domain>
</protein>
<comment type="pathway">
    <text evidence="2 16">Purine metabolism; IMP biosynthesis via de novo pathway; N(2)-formyl-N(1)-(5-phospho-D-ribosyl)glycinamide from N(1)-(5-phospho-D-ribosyl)glycinamide (10-formyl THF route): step 1/1.</text>
</comment>
<dbReference type="EMBL" id="AJWK01006453">
    <property type="status" value="NOT_ANNOTATED_CDS"/>
    <property type="molecule type" value="Genomic_DNA"/>
</dbReference>
<comment type="pathway">
    <text evidence="3 16">Purine metabolism; IMP biosynthesis via de novo pathway; N(1)-(5-phospho-D-ribosyl)glycinamide from 5-phospho-alpha-D-ribose 1-diphosphate: step 2/2.</text>
</comment>
<dbReference type="NCBIfam" id="TIGR00877">
    <property type="entry name" value="purD"/>
    <property type="match status" value="1"/>
</dbReference>
<evidence type="ECO:0000313" key="21">
    <source>
        <dbReference type="Proteomes" id="UP000092461"/>
    </source>
</evidence>
<dbReference type="SUPFAM" id="SSF52440">
    <property type="entry name" value="PreATP-grasp domain"/>
    <property type="match status" value="1"/>
</dbReference>
<dbReference type="Gene3D" id="3.30.1330.10">
    <property type="entry name" value="PurM-like, N-terminal domain"/>
    <property type="match status" value="2"/>
</dbReference>
<evidence type="ECO:0000256" key="5">
    <source>
        <dbReference type="ARBA" id="ARBA00008630"/>
    </source>
</evidence>
<dbReference type="EMBL" id="AJWK01006450">
    <property type="status" value="NOT_ANNOTATED_CDS"/>
    <property type="molecule type" value="Genomic_DNA"/>
</dbReference>
<dbReference type="PANTHER" id="PTHR10520:SF12">
    <property type="entry name" value="TRIFUNCTIONAL PURINE BIOSYNTHETIC PROTEIN ADENOSINE-3"/>
    <property type="match status" value="1"/>
</dbReference>
<dbReference type="GO" id="GO:0004637">
    <property type="term" value="F:phosphoribosylamine-glycine ligase activity"/>
    <property type="evidence" value="ECO:0007669"/>
    <property type="project" value="UniProtKB-UniRule"/>
</dbReference>
<dbReference type="InterPro" id="IPR013815">
    <property type="entry name" value="ATP_grasp_subdomain_1"/>
</dbReference>
<evidence type="ECO:0000256" key="4">
    <source>
        <dbReference type="ARBA" id="ARBA00007423"/>
    </source>
</evidence>
<keyword evidence="13 16" id="KW-0464">Manganese</keyword>
<dbReference type="Pfam" id="PF01071">
    <property type="entry name" value="GARS_A"/>
    <property type="match status" value="1"/>
</dbReference>
<dbReference type="GO" id="GO:0004641">
    <property type="term" value="F:phosphoribosylformylglycinamidine cyclo-ligase activity"/>
    <property type="evidence" value="ECO:0007669"/>
    <property type="project" value="UniProtKB-EC"/>
</dbReference>
<comment type="similarity">
    <text evidence="6 16">In the central section; belongs to the AIR synthase family.</text>
</comment>
<dbReference type="UniPathway" id="UPA00074">
    <property type="reaction ID" value="UER00125"/>
</dbReference>
<dbReference type="Gene3D" id="3.40.50.170">
    <property type="entry name" value="Formyl transferase, N-terminal domain"/>
    <property type="match status" value="1"/>
</dbReference>
<dbReference type="InterPro" id="IPR010918">
    <property type="entry name" value="PurM-like_C_dom"/>
</dbReference>
<dbReference type="NCBIfam" id="TIGR00878">
    <property type="entry name" value="purM"/>
    <property type="match status" value="2"/>
</dbReference>
<dbReference type="InterPro" id="IPR011761">
    <property type="entry name" value="ATP-grasp"/>
</dbReference>
<keyword evidence="10 15" id="KW-0547">Nucleotide-binding</keyword>
<dbReference type="InterPro" id="IPR036676">
    <property type="entry name" value="PurM-like_C_sf"/>
</dbReference>
<dbReference type="FunFam" id="3.30.1490.20:FF:000006">
    <property type="entry name" value="phosphoribosylamine--glycine ligase, chloroplastic-like"/>
    <property type="match status" value="1"/>
</dbReference>
<dbReference type="InterPro" id="IPR029063">
    <property type="entry name" value="SAM-dependent_MTases_sf"/>
</dbReference>
<dbReference type="InterPro" id="IPR016185">
    <property type="entry name" value="PreATP-grasp_dom_sf"/>
</dbReference>
<evidence type="ECO:0000256" key="15">
    <source>
        <dbReference type="PROSITE-ProRule" id="PRU00409"/>
    </source>
</evidence>
<dbReference type="NCBIfam" id="TIGR00639">
    <property type="entry name" value="PurN"/>
    <property type="match status" value="1"/>
</dbReference>
<dbReference type="Proteomes" id="UP000092461">
    <property type="component" value="Unassembled WGS sequence"/>
</dbReference>
<feature type="domain" description="ATP-grasp" evidence="19">
    <location>
        <begin position="112"/>
        <end position="322"/>
    </location>
</feature>
<feature type="compositionally biased region" description="Basic and acidic residues" evidence="18">
    <location>
        <begin position="1812"/>
        <end position="1832"/>
    </location>
</feature>
<dbReference type="VEuPathDB" id="VectorBase:LLOJ001928"/>
<dbReference type="CDD" id="cd02196">
    <property type="entry name" value="PurM"/>
    <property type="match status" value="2"/>
</dbReference>
<dbReference type="HAMAP" id="MF_01930">
    <property type="entry name" value="PurN"/>
    <property type="match status" value="1"/>
</dbReference>
<dbReference type="VEuPathDB" id="VectorBase:LLONM1_005868"/>
<dbReference type="FunFam" id="3.40.50.170:FF:000006">
    <property type="entry name" value="Trifunctional purine biosynthetic protein adenosine-3"/>
    <property type="match status" value="1"/>
</dbReference>
<evidence type="ECO:0000256" key="12">
    <source>
        <dbReference type="ARBA" id="ARBA00022840"/>
    </source>
</evidence>
<dbReference type="Gene3D" id="3.90.650.10">
    <property type="entry name" value="PurM-like C-terminal domain"/>
    <property type="match status" value="2"/>
</dbReference>
<evidence type="ECO:0000256" key="17">
    <source>
        <dbReference type="SAM" id="Coils"/>
    </source>
</evidence>
<evidence type="ECO:0000256" key="14">
    <source>
        <dbReference type="ARBA" id="ARBA00023268"/>
    </source>
</evidence>
<dbReference type="HAMAP" id="MF_00741">
    <property type="entry name" value="AIRS"/>
    <property type="match status" value="2"/>
</dbReference>